<proteinExistence type="predicted"/>
<dbReference type="EMBL" id="PKPP01003044">
    <property type="protein sequence ID" value="PWA71651.1"/>
    <property type="molecule type" value="Genomic_DNA"/>
</dbReference>
<reference evidence="1 2" key="1">
    <citation type="journal article" date="2018" name="Mol. Plant">
        <title>The genome of Artemisia annua provides insight into the evolution of Asteraceae family and artemisinin biosynthesis.</title>
        <authorList>
            <person name="Shen Q."/>
            <person name="Zhang L."/>
            <person name="Liao Z."/>
            <person name="Wang S."/>
            <person name="Yan T."/>
            <person name="Shi P."/>
            <person name="Liu M."/>
            <person name="Fu X."/>
            <person name="Pan Q."/>
            <person name="Wang Y."/>
            <person name="Lv Z."/>
            <person name="Lu X."/>
            <person name="Zhang F."/>
            <person name="Jiang W."/>
            <person name="Ma Y."/>
            <person name="Chen M."/>
            <person name="Hao X."/>
            <person name="Li L."/>
            <person name="Tang Y."/>
            <person name="Lv G."/>
            <person name="Zhou Y."/>
            <person name="Sun X."/>
            <person name="Brodelius P.E."/>
            <person name="Rose J.K.C."/>
            <person name="Tang K."/>
        </authorList>
    </citation>
    <scope>NUCLEOTIDE SEQUENCE [LARGE SCALE GENOMIC DNA]</scope>
    <source>
        <strain evidence="2">cv. Huhao1</strain>
        <tissue evidence="1">Leaf</tissue>
    </source>
</reference>
<dbReference type="Proteomes" id="UP000245207">
    <property type="component" value="Unassembled WGS sequence"/>
</dbReference>
<name>A0A2U1NDT9_ARTAN</name>
<comment type="caution">
    <text evidence="1">The sequence shown here is derived from an EMBL/GenBank/DDBJ whole genome shotgun (WGS) entry which is preliminary data.</text>
</comment>
<keyword evidence="2" id="KW-1185">Reference proteome</keyword>
<dbReference type="OrthoDB" id="1722527at2759"/>
<evidence type="ECO:0000313" key="1">
    <source>
        <dbReference type="EMBL" id="PWA71651.1"/>
    </source>
</evidence>
<gene>
    <name evidence="1" type="ORF">CTI12_AA276700</name>
</gene>
<evidence type="ECO:0000313" key="2">
    <source>
        <dbReference type="Proteomes" id="UP000245207"/>
    </source>
</evidence>
<sequence length="91" mass="10846">MDSKTIEKLMVEEFPWWLKNQVSLLQKDNVDEEVLSLAIGPNIVAKQYKGFITNSHRFLTRRREEFKKTQNSGVMVEEPRWLRMDTEFQDA</sequence>
<organism evidence="1 2">
    <name type="scientific">Artemisia annua</name>
    <name type="common">Sweet wormwood</name>
    <dbReference type="NCBI Taxonomy" id="35608"/>
    <lineage>
        <taxon>Eukaryota</taxon>
        <taxon>Viridiplantae</taxon>
        <taxon>Streptophyta</taxon>
        <taxon>Embryophyta</taxon>
        <taxon>Tracheophyta</taxon>
        <taxon>Spermatophyta</taxon>
        <taxon>Magnoliopsida</taxon>
        <taxon>eudicotyledons</taxon>
        <taxon>Gunneridae</taxon>
        <taxon>Pentapetalae</taxon>
        <taxon>asterids</taxon>
        <taxon>campanulids</taxon>
        <taxon>Asterales</taxon>
        <taxon>Asteraceae</taxon>
        <taxon>Asteroideae</taxon>
        <taxon>Anthemideae</taxon>
        <taxon>Artemisiinae</taxon>
        <taxon>Artemisia</taxon>
    </lineage>
</organism>
<dbReference type="PANTHER" id="PTHR48451">
    <property type="entry name" value="DUF4218 DOMAIN-CONTAINING PROTEIN"/>
    <property type="match status" value="1"/>
</dbReference>
<protein>
    <submittedName>
        <fullName evidence="1">Uncharacterized protein</fullName>
    </submittedName>
</protein>
<accession>A0A2U1NDT9</accession>
<dbReference type="PANTHER" id="PTHR48451:SF1">
    <property type="entry name" value="DUF4218 DOMAIN-CONTAINING PROTEIN"/>
    <property type="match status" value="1"/>
</dbReference>
<dbReference type="AlphaFoldDB" id="A0A2U1NDT9"/>